<keyword evidence="4" id="KW-0479">Metal-binding</keyword>
<evidence type="ECO:0000256" key="6">
    <source>
        <dbReference type="ARBA" id="ARBA00022786"/>
    </source>
</evidence>
<dbReference type="EC" id="2.3.2.27" evidence="2"/>
<dbReference type="EMBL" id="KV016685">
    <property type="protein sequence ID" value="KZV19508.1"/>
    <property type="molecule type" value="Genomic_DNA"/>
</dbReference>
<evidence type="ECO:0000256" key="4">
    <source>
        <dbReference type="ARBA" id="ARBA00022723"/>
    </source>
</evidence>
<dbReference type="PROSITE" id="PS50089">
    <property type="entry name" value="ZF_RING_2"/>
    <property type="match status" value="1"/>
</dbReference>
<dbReference type="Proteomes" id="UP000250235">
    <property type="component" value="Unassembled WGS sequence"/>
</dbReference>
<evidence type="ECO:0000256" key="3">
    <source>
        <dbReference type="ARBA" id="ARBA00022679"/>
    </source>
</evidence>
<dbReference type="GO" id="GO:0061630">
    <property type="term" value="F:ubiquitin protein ligase activity"/>
    <property type="evidence" value="ECO:0007669"/>
    <property type="project" value="UniProtKB-EC"/>
</dbReference>
<evidence type="ECO:0000313" key="12">
    <source>
        <dbReference type="Proteomes" id="UP000250235"/>
    </source>
</evidence>
<reference evidence="11 12" key="1">
    <citation type="journal article" date="2015" name="Proc. Natl. Acad. Sci. U.S.A.">
        <title>The resurrection genome of Boea hygrometrica: A blueprint for survival of dehydration.</title>
        <authorList>
            <person name="Xiao L."/>
            <person name="Yang G."/>
            <person name="Zhang L."/>
            <person name="Yang X."/>
            <person name="Zhao S."/>
            <person name="Ji Z."/>
            <person name="Zhou Q."/>
            <person name="Hu M."/>
            <person name="Wang Y."/>
            <person name="Chen M."/>
            <person name="Xu Y."/>
            <person name="Jin H."/>
            <person name="Xiao X."/>
            <person name="Hu G."/>
            <person name="Bao F."/>
            <person name="Hu Y."/>
            <person name="Wan P."/>
            <person name="Li L."/>
            <person name="Deng X."/>
            <person name="Kuang T."/>
            <person name="Xiang C."/>
            <person name="Zhu J.K."/>
            <person name="Oliver M.J."/>
            <person name="He Y."/>
        </authorList>
    </citation>
    <scope>NUCLEOTIDE SEQUENCE [LARGE SCALE GENOMIC DNA]</scope>
    <source>
        <strain evidence="12">cv. XS01</strain>
    </source>
</reference>
<dbReference type="PANTHER" id="PTHR22937">
    <property type="entry name" value="E3 UBIQUITIN-PROTEIN LIGASE RNF165"/>
    <property type="match status" value="1"/>
</dbReference>
<name>A0A2Z7AD24_9LAMI</name>
<sequence length="315" mass="35321">MPLLSINEHETPIRKQKKPASSSNPKSHSTSNMISTESRNTFTRNPRKNNKFFLAKLGGLELGCKEASAYSSPVSAKHAKNKNLLHKRRMSSSNQRNNGNVADVSYICCTPPGIGIASDFVPRRGLNTSQSTDRGKYSHVGRRNVDDSDPRIPGCVIGSKLDKRSLRRIIEMMVFQENLLSARRIHNGSDRYKDWRLDIDDMSYEELLDLGDGIGNVCTGLKQEEISICLRIFKSSNSQDTDWRCSVCQEKCSETEDIGALECGHHHHLLCIKQWLLQKNSCPVCKAAAIKLNKDNQVCSRGPETAELDESTHDF</sequence>
<evidence type="ECO:0000256" key="2">
    <source>
        <dbReference type="ARBA" id="ARBA00012483"/>
    </source>
</evidence>
<dbReference type="SUPFAM" id="SSF57850">
    <property type="entry name" value="RING/U-box"/>
    <property type="match status" value="1"/>
</dbReference>
<feature type="region of interest" description="Disordered" evidence="9">
    <location>
        <begin position="1"/>
        <end position="45"/>
    </location>
</feature>
<organism evidence="11 12">
    <name type="scientific">Dorcoceras hygrometricum</name>
    <dbReference type="NCBI Taxonomy" id="472368"/>
    <lineage>
        <taxon>Eukaryota</taxon>
        <taxon>Viridiplantae</taxon>
        <taxon>Streptophyta</taxon>
        <taxon>Embryophyta</taxon>
        <taxon>Tracheophyta</taxon>
        <taxon>Spermatophyta</taxon>
        <taxon>Magnoliopsida</taxon>
        <taxon>eudicotyledons</taxon>
        <taxon>Gunneridae</taxon>
        <taxon>Pentapetalae</taxon>
        <taxon>asterids</taxon>
        <taxon>lamiids</taxon>
        <taxon>Lamiales</taxon>
        <taxon>Gesneriaceae</taxon>
        <taxon>Didymocarpoideae</taxon>
        <taxon>Trichosporeae</taxon>
        <taxon>Loxocarpinae</taxon>
        <taxon>Dorcoceras</taxon>
    </lineage>
</organism>
<dbReference type="PANTHER" id="PTHR22937:SF122">
    <property type="entry name" value="RING-TYPE E3 UBIQUITIN TRANSFERASE"/>
    <property type="match status" value="1"/>
</dbReference>
<dbReference type="GO" id="GO:0008270">
    <property type="term" value="F:zinc ion binding"/>
    <property type="evidence" value="ECO:0007669"/>
    <property type="project" value="UniProtKB-KW"/>
</dbReference>
<evidence type="ECO:0000256" key="7">
    <source>
        <dbReference type="ARBA" id="ARBA00022833"/>
    </source>
</evidence>
<evidence type="ECO:0000313" key="11">
    <source>
        <dbReference type="EMBL" id="KZV19508.1"/>
    </source>
</evidence>
<dbReference type="OrthoDB" id="8062037at2759"/>
<evidence type="ECO:0000256" key="1">
    <source>
        <dbReference type="ARBA" id="ARBA00000900"/>
    </source>
</evidence>
<feature type="domain" description="RING-type" evidence="10">
    <location>
        <begin position="245"/>
        <end position="286"/>
    </location>
</feature>
<dbReference type="InterPro" id="IPR045191">
    <property type="entry name" value="MBR1/2-like"/>
</dbReference>
<keyword evidence="7" id="KW-0862">Zinc</keyword>
<dbReference type="InterPro" id="IPR013083">
    <property type="entry name" value="Znf_RING/FYVE/PHD"/>
</dbReference>
<evidence type="ECO:0000256" key="9">
    <source>
        <dbReference type="SAM" id="MobiDB-lite"/>
    </source>
</evidence>
<keyword evidence="6" id="KW-0833">Ubl conjugation pathway</keyword>
<evidence type="ECO:0000256" key="8">
    <source>
        <dbReference type="PROSITE-ProRule" id="PRU00175"/>
    </source>
</evidence>
<keyword evidence="5 8" id="KW-0863">Zinc-finger</keyword>
<dbReference type="AlphaFoldDB" id="A0A2Z7AD24"/>
<dbReference type="Gene3D" id="3.30.40.10">
    <property type="entry name" value="Zinc/RING finger domain, C3HC4 (zinc finger)"/>
    <property type="match status" value="1"/>
</dbReference>
<dbReference type="Pfam" id="PF13639">
    <property type="entry name" value="zf-RING_2"/>
    <property type="match status" value="1"/>
</dbReference>
<proteinExistence type="predicted"/>
<accession>A0A2Z7AD24</accession>
<dbReference type="SMART" id="SM00184">
    <property type="entry name" value="RING"/>
    <property type="match status" value="1"/>
</dbReference>
<keyword evidence="12" id="KW-1185">Reference proteome</keyword>
<comment type="catalytic activity">
    <reaction evidence="1">
        <text>S-ubiquitinyl-[E2 ubiquitin-conjugating enzyme]-L-cysteine + [acceptor protein]-L-lysine = [E2 ubiquitin-conjugating enzyme]-L-cysteine + N(6)-ubiquitinyl-[acceptor protein]-L-lysine.</text>
        <dbReference type="EC" id="2.3.2.27"/>
    </reaction>
</comment>
<gene>
    <name evidence="11" type="ORF">F511_06370</name>
</gene>
<evidence type="ECO:0000259" key="10">
    <source>
        <dbReference type="PROSITE" id="PS50089"/>
    </source>
</evidence>
<evidence type="ECO:0000256" key="5">
    <source>
        <dbReference type="ARBA" id="ARBA00022771"/>
    </source>
</evidence>
<protein>
    <recommendedName>
        <fullName evidence="2">RING-type E3 ubiquitin transferase</fullName>
        <ecNumber evidence="2">2.3.2.27</ecNumber>
    </recommendedName>
</protein>
<keyword evidence="3" id="KW-0808">Transferase</keyword>
<feature type="compositionally biased region" description="Polar residues" evidence="9">
    <location>
        <begin position="32"/>
        <end position="44"/>
    </location>
</feature>
<feature type="compositionally biased region" description="Low complexity" evidence="9">
    <location>
        <begin position="19"/>
        <end position="31"/>
    </location>
</feature>
<dbReference type="InterPro" id="IPR001841">
    <property type="entry name" value="Znf_RING"/>
</dbReference>